<keyword evidence="2" id="KW-1185">Reference proteome</keyword>
<dbReference type="HOGENOM" id="CLU_2873941_0_0_1"/>
<accession>A0A0C9YS18</accession>
<evidence type="ECO:0000313" key="1">
    <source>
        <dbReference type="EMBL" id="KIK16704.1"/>
    </source>
</evidence>
<dbReference type="AlphaFoldDB" id="A0A0C9YS18"/>
<proteinExistence type="predicted"/>
<evidence type="ECO:0000313" key="2">
    <source>
        <dbReference type="Proteomes" id="UP000054018"/>
    </source>
</evidence>
<gene>
    <name evidence="1" type="ORF">PISMIDRAFT_686074</name>
</gene>
<protein>
    <submittedName>
        <fullName evidence="1">Uncharacterized protein</fullName>
    </submittedName>
</protein>
<name>A0A0C9YS18_9AGAM</name>
<organism evidence="1 2">
    <name type="scientific">Pisolithus microcarpus 441</name>
    <dbReference type="NCBI Taxonomy" id="765257"/>
    <lineage>
        <taxon>Eukaryota</taxon>
        <taxon>Fungi</taxon>
        <taxon>Dikarya</taxon>
        <taxon>Basidiomycota</taxon>
        <taxon>Agaricomycotina</taxon>
        <taxon>Agaricomycetes</taxon>
        <taxon>Agaricomycetidae</taxon>
        <taxon>Boletales</taxon>
        <taxon>Sclerodermatineae</taxon>
        <taxon>Pisolithaceae</taxon>
        <taxon>Pisolithus</taxon>
    </lineage>
</organism>
<sequence>MVMSGKILPKVTGVQKPCRQDTFVTHRVLLVSTFVKACVTVERESHLDLVRGGVQGAVVAHKLSR</sequence>
<feature type="non-terminal residue" evidence="1">
    <location>
        <position position="65"/>
    </location>
</feature>
<reference evidence="1 2" key="1">
    <citation type="submission" date="2014-04" db="EMBL/GenBank/DDBJ databases">
        <authorList>
            <consortium name="DOE Joint Genome Institute"/>
            <person name="Kuo A."/>
            <person name="Kohler A."/>
            <person name="Costa M.D."/>
            <person name="Nagy L.G."/>
            <person name="Floudas D."/>
            <person name="Copeland A."/>
            <person name="Barry K.W."/>
            <person name="Cichocki N."/>
            <person name="Veneault-Fourrey C."/>
            <person name="LaButti K."/>
            <person name="Lindquist E.A."/>
            <person name="Lipzen A."/>
            <person name="Lundell T."/>
            <person name="Morin E."/>
            <person name="Murat C."/>
            <person name="Sun H."/>
            <person name="Tunlid A."/>
            <person name="Henrissat B."/>
            <person name="Grigoriev I.V."/>
            <person name="Hibbett D.S."/>
            <person name="Martin F."/>
            <person name="Nordberg H.P."/>
            <person name="Cantor M.N."/>
            <person name="Hua S.X."/>
        </authorList>
    </citation>
    <scope>NUCLEOTIDE SEQUENCE [LARGE SCALE GENOMIC DNA]</scope>
    <source>
        <strain evidence="1 2">441</strain>
    </source>
</reference>
<reference evidence="2" key="2">
    <citation type="submission" date="2015-01" db="EMBL/GenBank/DDBJ databases">
        <title>Evolutionary Origins and Diversification of the Mycorrhizal Mutualists.</title>
        <authorList>
            <consortium name="DOE Joint Genome Institute"/>
            <consortium name="Mycorrhizal Genomics Consortium"/>
            <person name="Kohler A."/>
            <person name="Kuo A."/>
            <person name="Nagy L.G."/>
            <person name="Floudas D."/>
            <person name="Copeland A."/>
            <person name="Barry K.W."/>
            <person name="Cichocki N."/>
            <person name="Veneault-Fourrey C."/>
            <person name="LaButti K."/>
            <person name="Lindquist E.A."/>
            <person name="Lipzen A."/>
            <person name="Lundell T."/>
            <person name="Morin E."/>
            <person name="Murat C."/>
            <person name="Riley R."/>
            <person name="Ohm R."/>
            <person name="Sun H."/>
            <person name="Tunlid A."/>
            <person name="Henrissat B."/>
            <person name="Grigoriev I.V."/>
            <person name="Hibbett D.S."/>
            <person name="Martin F."/>
        </authorList>
    </citation>
    <scope>NUCLEOTIDE SEQUENCE [LARGE SCALE GENOMIC DNA]</scope>
    <source>
        <strain evidence="2">441</strain>
    </source>
</reference>
<dbReference type="Proteomes" id="UP000054018">
    <property type="component" value="Unassembled WGS sequence"/>
</dbReference>
<dbReference type="EMBL" id="KN833849">
    <property type="protein sequence ID" value="KIK16704.1"/>
    <property type="molecule type" value="Genomic_DNA"/>
</dbReference>